<dbReference type="InterPro" id="IPR029058">
    <property type="entry name" value="AB_hydrolase_fold"/>
</dbReference>
<dbReference type="Gene3D" id="3.40.50.1820">
    <property type="entry name" value="alpha/beta hydrolase"/>
    <property type="match status" value="1"/>
</dbReference>
<sequence>MFEYFGDNYTWNMAVNLALGMGAEIGELDDASGPVKEASRRGDPHAAEILFAAWTGLADRVKALAQQDLQHDRTYSAGRKFKRAAIYYVQAERMQAPRFPGRDAAFRNMLECFRRYAELTGQPVEWVDVPYQGTTLPALYVPAREIPPGGAPCMVHFDGLDVTKEILYLMGMGEALRERGVSVLLVDNPGVGEALRLQGLTNFPEAEVPASACVDYLEGRDDVDASRIGIMALSLGGYHAPRAAAFEPRLRCCVAWGANYDWGATQRYRHQSQDPRLPVPHYWEHVMWVFGQTTMEGLLATADRMTLEGVLHRIRCPILVTHGENDRQIKLVQAERLVAECVNSPKAELFVHTLRDGGAEHCSVDNLALGVDAIADWIGATMRELGQRPQDRRPR</sequence>
<reference evidence="3" key="1">
    <citation type="journal article" date="2019" name="Int. J. Syst. Evol. Microbiol.">
        <title>The Global Catalogue of Microorganisms (GCM) 10K type strain sequencing project: providing services to taxonomists for standard genome sequencing and annotation.</title>
        <authorList>
            <consortium name="The Broad Institute Genomics Platform"/>
            <consortium name="The Broad Institute Genome Sequencing Center for Infectious Disease"/>
            <person name="Wu L."/>
            <person name="Ma J."/>
        </authorList>
    </citation>
    <scope>NUCLEOTIDE SEQUENCE [LARGE SCALE GENOMIC DNA]</scope>
    <source>
        <strain evidence="3">JCM 14330</strain>
    </source>
</reference>
<accession>A0ABP3ML14</accession>
<dbReference type="PANTHER" id="PTHR22946">
    <property type="entry name" value="DIENELACTONE HYDROLASE DOMAIN-CONTAINING PROTEIN-RELATED"/>
    <property type="match status" value="1"/>
</dbReference>
<dbReference type="InterPro" id="IPR001375">
    <property type="entry name" value="Peptidase_S9_cat"/>
</dbReference>
<dbReference type="Gene3D" id="1.20.1440.110">
    <property type="entry name" value="acylaminoacyl peptidase"/>
    <property type="match status" value="1"/>
</dbReference>
<evidence type="ECO:0000313" key="3">
    <source>
        <dbReference type="Proteomes" id="UP001501706"/>
    </source>
</evidence>
<evidence type="ECO:0000313" key="2">
    <source>
        <dbReference type="EMBL" id="GAA0522584.1"/>
    </source>
</evidence>
<proteinExistence type="predicted"/>
<organism evidence="2 3">
    <name type="scientific">Pigmentiphaga daeguensis</name>
    <dbReference type="NCBI Taxonomy" id="414049"/>
    <lineage>
        <taxon>Bacteria</taxon>
        <taxon>Pseudomonadati</taxon>
        <taxon>Pseudomonadota</taxon>
        <taxon>Betaproteobacteria</taxon>
        <taxon>Burkholderiales</taxon>
        <taxon>Alcaligenaceae</taxon>
        <taxon>Pigmentiphaga</taxon>
    </lineage>
</organism>
<feature type="domain" description="Peptidase S9 prolyl oligopeptidase catalytic" evidence="1">
    <location>
        <begin position="176"/>
        <end position="356"/>
    </location>
</feature>
<dbReference type="RefSeq" id="WP_279819950.1">
    <property type="nucleotide sequence ID" value="NZ_BAAAEN010000021.1"/>
</dbReference>
<name>A0ABP3ML14_9BURK</name>
<dbReference type="PANTHER" id="PTHR22946:SF12">
    <property type="entry name" value="CONIDIAL PIGMENT BIOSYNTHESIS PROTEIN AYG1 (AFU_ORTHOLOGUE AFUA_2G17550)"/>
    <property type="match status" value="1"/>
</dbReference>
<evidence type="ECO:0000259" key="1">
    <source>
        <dbReference type="Pfam" id="PF00326"/>
    </source>
</evidence>
<gene>
    <name evidence="2" type="ORF">GCM10009097_45150</name>
</gene>
<dbReference type="Pfam" id="PF00326">
    <property type="entry name" value="Peptidase_S9"/>
    <property type="match status" value="1"/>
</dbReference>
<protein>
    <submittedName>
        <fullName evidence="2">Prolyl oligopeptidase family serine peptidase</fullName>
    </submittedName>
</protein>
<dbReference type="InterPro" id="IPR050261">
    <property type="entry name" value="FrsA_esterase"/>
</dbReference>
<comment type="caution">
    <text evidence="2">The sequence shown here is derived from an EMBL/GenBank/DDBJ whole genome shotgun (WGS) entry which is preliminary data.</text>
</comment>
<keyword evidence="3" id="KW-1185">Reference proteome</keyword>
<dbReference type="Proteomes" id="UP001501706">
    <property type="component" value="Unassembled WGS sequence"/>
</dbReference>
<dbReference type="EMBL" id="BAAAEN010000021">
    <property type="protein sequence ID" value="GAA0522584.1"/>
    <property type="molecule type" value="Genomic_DNA"/>
</dbReference>
<dbReference type="SUPFAM" id="SSF53474">
    <property type="entry name" value="alpha/beta-Hydrolases"/>
    <property type="match status" value="1"/>
</dbReference>